<protein>
    <recommendedName>
        <fullName evidence="3">HTH cro/C1-type domain-containing protein</fullName>
    </recommendedName>
</protein>
<dbReference type="Proteomes" id="UP000199207">
    <property type="component" value="Unassembled WGS sequence"/>
</dbReference>
<reference evidence="1 2" key="1">
    <citation type="submission" date="2016-10" db="EMBL/GenBank/DDBJ databases">
        <authorList>
            <person name="de Groot N.N."/>
        </authorList>
    </citation>
    <scope>NUCLEOTIDE SEQUENCE [LARGE SCALE GENOMIC DNA]</scope>
    <source>
        <strain evidence="1 2">CGMCC 4.5739</strain>
    </source>
</reference>
<organism evidence="1 2">
    <name type="scientific">Streptomyces aidingensis</name>
    <dbReference type="NCBI Taxonomy" id="910347"/>
    <lineage>
        <taxon>Bacteria</taxon>
        <taxon>Bacillati</taxon>
        <taxon>Actinomycetota</taxon>
        <taxon>Actinomycetes</taxon>
        <taxon>Kitasatosporales</taxon>
        <taxon>Streptomycetaceae</taxon>
        <taxon>Streptomyces</taxon>
    </lineage>
</organism>
<proteinExistence type="predicted"/>
<evidence type="ECO:0000313" key="1">
    <source>
        <dbReference type="EMBL" id="SFD19391.1"/>
    </source>
</evidence>
<dbReference type="AlphaFoldDB" id="A0A1I1QBC4"/>
<evidence type="ECO:0008006" key="3">
    <source>
        <dbReference type="Google" id="ProtNLM"/>
    </source>
</evidence>
<sequence length="138" mass="15972">MAGQGRGNEAFRAARAELAQEKLVEELIAVGRRLHREGRLRRSYDLTLRQLRRWESGQTVWPRKDSRIVLEEYFGRAVGELGFVSPLNASAERTETIPPPHPRKWVIVRTAAALWPHWEPRRHCLRWSRRPYGPSAAG</sequence>
<evidence type="ECO:0000313" key="2">
    <source>
        <dbReference type="Proteomes" id="UP000199207"/>
    </source>
</evidence>
<dbReference type="EMBL" id="FOLM01000011">
    <property type="protein sequence ID" value="SFD19391.1"/>
    <property type="molecule type" value="Genomic_DNA"/>
</dbReference>
<keyword evidence="2" id="KW-1185">Reference proteome</keyword>
<gene>
    <name evidence="1" type="ORF">SAMN05421773_1114</name>
</gene>
<name>A0A1I1QBC4_9ACTN</name>
<accession>A0A1I1QBC4</accession>
<dbReference type="STRING" id="910347.SAMN05421773_1114"/>